<dbReference type="Proteomes" id="UP000075882">
    <property type="component" value="Unassembled WGS sequence"/>
</dbReference>
<evidence type="ECO:0000313" key="2">
    <source>
        <dbReference type="EnsemblMetazoa" id="ACOM032276-PA.1"/>
    </source>
</evidence>
<feature type="compositionally biased region" description="Low complexity" evidence="1">
    <location>
        <begin position="119"/>
        <end position="144"/>
    </location>
</feature>
<proteinExistence type="predicted"/>
<feature type="region of interest" description="Disordered" evidence="1">
    <location>
        <begin position="63"/>
        <end position="88"/>
    </location>
</feature>
<evidence type="ECO:0000256" key="1">
    <source>
        <dbReference type="SAM" id="MobiDB-lite"/>
    </source>
</evidence>
<protein>
    <recommendedName>
        <fullName evidence="3">TonB C-terminal domain-containing protein</fullName>
    </recommendedName>
</protein>
<evidence type="ECO:0008006" key="3">
    <source>
        <dbReference type="Google" id="ProtNLM"/>
    </source>
</evidence>
<feature type="region of interest" description="Disordered" evidence="1">
    <location>
        <begin position="104"/>
        <end position="156"/>
    </location>
</feature>
<accession>A0A8W7PIG6</accession>
<dbReference type="Gene3D" id="3.30.1150.10">
    <property type="match status" value="1"/>
</dbReference>
<reference evidence="2" key="1">
    <citation type="submission" date="2022-08" db="UniProtKB">
        <authorList>
            <consortium name="EnsemblMetazoa"/>
        </authorList>
    </citation>
    <scope>IDENTIFICATION</scope>
</reference>
<organism evidence="2">
    <name type="scientific">Anopheles coluzzii</name>
    <name type="common">African malaria mosquito</name>
    <dbReference type="NCBI Taxonomy" id="1518534"/>
    <lineage>
        <taxon>Eukaryota</taxon>
        <taxon>Metazoa</taxon>
        <taxon>Ecdysozoa</taxon>
        <taxon>Arthropoda</taxon>
        <taxon>Hexapoda</taxon>
        <taxon>Insecta</taxon>
        <taxon>Pterygota</taxon>
        <taxon>Neoptera</taxon>
        <taxon>Endopterygota</taxon>
        <taxon>Diptera</taxon>
        <taxon>Nematocera</taxon>
        <taxon>Culicoidea</taxon>
        <taxon>Culicidae</taxon>
        <taxon>Anophelinae</taxon>
        <taxon>Anopheles</taxon>
    </lineage>
</organism>
<sequence>MKLPAGLHWMPAQWRWAALSEGDRLLLVLSLSLLLHLPLFMRLTHEGSLRGQPLAMSVRLGQAAPPKTQPPVSKPVAPSVQPVPPSRHQSRVLLAATGKTRLAQAASAAVASPPPVPEPHVASPAAAPHEIPEQASQPASEQAQTSFTGSASVSQDDSAGAQRLGLDFYYAARQLDVLALEQLPIQLVEPYGVGMDDVEVNLRVYINEQGGVDAVQLVSARPAGVEGPLLDIFRQAKFYPAMRDGHPVKSFKLIRIGPQGDAVVPGN</sequence>
<name>A0A8W7PIG6_ANOCL</name>
<dbReference type="AlphaFoldDB" id="A0A8W7PIG6"/>
<dbReference type="EnsemblMetazoa" id="ACOM032276-RA">
    <property type="protein sequence ID" value="ACOM032276-PA.1"/>
    <property type="gene ID" value="ACOM032276"/>
</dbReference>
<dbReference type="SUPFAM" id="SSF74653">
    <property type="entry name" value="TolA/TonB C-terminal domain"/>
    <property type="match status" value="1"/>
</dbReference>
<feature type="compositionally biased region" description="Polar residues" evidence="1">
    <location>
        <begin position="145"/>
        <end position="156"/>
    </location>
</feature>